<evidence type="ECO:0000256" key="2">
    <source>
        <dbReference type="ARBA" id="ARBA00010450"/>
    </source>
</evidence>
<keyword evidence="10 11" id="KW-0131">Cell cycle</keyword>
<dbReference type="PANTHER" id="PTHR30349">
    <property type="entry name" value="PHAGE INTEGRASE-RELATED"/>
    <property type="match status" value="1"/>
</dbReference>
<dbReference type="PANTHER" id="PTHR30349:SF81">
    <property type="entry name" value="TYROSINE RECOMBINASE XERC"/>
    <property type="match status" value="1"/>
</dbReference>
<evidence type="ECO:0000256" key="11">
    <source>
        <dbReference type="HAMAP-Rule" id="MF_01807"/>
    </source>
</evidence>
<dbReference type="NCBIfam" id="TIGR02225">
    <property type="entry name" value="recomb_XerD"/>
    <property type="match status" value="1"/>
</dbReference>
<dbReference type="HAMAP" id="MF_01807">
    <property type="entry name" value="Recomb_XerD"/>
    <property type="match status" value="1"/>
</dbReference>
<dbReference type="HAMAP" id="MF_01808">
    <property type="entry name" value="Recomb_XerC_XerD"/>
    <property type="match status" value="1"/>
</dbReference>
<dbReference type="InterPro" id="IPR010998">
    <property type="entry name" value="Integrase_recombinase_N"/>
</dbReference>
<dbReference type="InterPro" id="IPR011932">
    <property type="entry name" value="Recomb_XerD"/>
</dbReference>
<organism evidence="14 15">
    <name type="scientific">Paenibacillus athensensis</name>
    <dbReference type="NCBI Taxonomy" id="1967502"/>
    <lineage>
        <taxon>Bacteria</taxon>
        <taxon>Bacillati</taxon>
        <taxon>Bacillota</taxon>
        <taxon>Bacilli</taxon>
        <taxon>Bacillales</taxon>
        <taxon>Paenibacillaceae</taxon>
        <taxon>Paenibacillus</taxon>
    </lineage>
</organism>
<dbReference type="InterPro" id="IPR013762">
    <property type="entry name" value="Integrase-like_cat_sf"/>
</dbReference>
<keyword evidence="5 11" id="KW-0132">Cell division</keyword>
<reference evidence="14 15" key="1">
    <citation type="submission" date="2017-03" db="EMBL/GenBank/DDBJ databases">
        <title>Isolation of Levoglucosan Utilizing Bacteria.</title>
        <authorList>
            <person name="Arya A.S."/>
        </authorList>
    </citation>
    <scope>NUCLEOTIDE SEQUENCE [LARGE SCALE GENOMIC DNA]</scope>
    <source>
        <strain evidence="14 15">MEC069</strain>
    </source>
</reference>
<comment type="subunit">
    <text evidence="11">Forms a cyclic heterotetrameric complex composed of two molecules of XerC and two molecules of XerD.</text>
</comment>
<evidence type="ECO:0000256" key="7">
    <source>
        <dbReference type="ARBA" id="ARBA00022908"/>
    </source>
</evidence>
<accession>A0A4Y8Q1E5</accession>
<proteinExistence type="inferred from homology"/>
<dbReference type="Proteomes" id="UP000298246">
    <property type="component" value="Unassembled WGS sequence"/>
</dbReference>
<evidence type="ECO:0000256" key="6">
    <source>
        <dbReference type="ARBA" id="ARBA00022829"/>
    </source>
</evidence>
<gene>
    <name evidence="11" type="primary">xerD</name>
    <name evidence="14" type="ORF">B5M42_12150</name>
</gene>
<dbReference type="GO" id="GO:0006313">
    <property type="term" value="P:DNA transposition"/>
    <property type="evidence" value="ECO:0007669"/>
    <property type="project" value="UniProtKB-UniRule"/>
</dbReference>
<dbReference type="OrthoDB" id="9801717at2"/>
<keyword evidence="7 11" id="KW-0229">DNA integration</keyword>
<comment type="caution">
    <text evidence="14">The sequence shown here is derived from an EMBL/GenBank/DDBJ whole genome shotgun (WGS) entry which is preliminary data.</text>
</comment>
<dbReference type="Pfam" id="PF00589">
    <property type="entry name" value="Phage_integrase"/>
    <property type="match status" value="1"/>
</dbReference>
<evidence type="ECO:0000256" key="10">
    <source>
        <dbReference type="ARBA" id="ARBA00023306"/>
    </source>
</evidence>
<dbReference type="InterPro" id="IPR044068">
    <property type="entry name" value="CB"/>
</dbReference>
<dbReference type="NCBIfam" id="NF001399">
    <property type="entry name" value="PRK00283.1"/>
    <property type="match status" value="1"/>
</dbReference>
<comment type="subcellular location">
    <subcellularLocation>
        <location evidence="1 11">Cytoplasm</location>
    </subcellularLocation>
</comment>
<dbReference type="InterPro" id="IPR002104">
    <property type="entry name" value="Integrase_catalytic"/>
</dbReference>
<dbReference type="InterPro" id="IPR050090">
    <property type="entry name" value="Tyrosine_recombinase_XerCD"/>
</dbReference>
<evidence type="ECO:0000259" key="13">
    <source>
        <dbReference type="PROSITE" id="PS51900"/>
    </source>
</evidence>
<dbReference type="GO" id="GO:0003677">
    <property type="term" value="F:DNA binding"/>
    <property type="evidence" value="ECO:0007669"/>
    <property type="project" value="UniProtKB-UniRule"/>
</dbReference>
<keyword evidence="8 11" id="KW-0238">DNA-binding</keyword>
<dbReference type="Gene3D" id="1.10.150.130">
    <property type="match status" value="1"/>
</dbReference>
<dbReference type="EMBL" id="MYFO01000013">
    <property type="protein sequence ID" value="TFE87572.1"/>
    <property type="molecule type" value="Genomic_DNA"/>
</dbReference>
<keyword evidence="4 11" id="KW-0963">Cytoplasm</keyword>
<dbReference type="GO" id="GO:0009037">
    <property type="term" value="F:tyrosine-based site-specific recombinase activity"/>
    <property type="evidence" value="ECO:0007669"/>
    <property type="project" value="UniProtKB-UniRule"/>
</dbReference>
<dbReference type="SUPFAM" id="SSF56349">
    <property type="entry name" value="DNA breaking-rejoining enzymes"/>
    <property type="match status" value="1"/>
</dbReference>
<feature type="active site" evidence="11">
    <location>
        <position position="241"/>
    </location>
</feature>
<evidence type="ECO:0000256" key="3">
    <source>
        <dbReference type="ARBA" id="ARBA00015810"/>
    </source>
</evidence>
<evidence type="ECO:0000256" key="9">
    <source>
        <dbReference type="ARBA" id="ARBA00023172"/>
    </source>
</evidence>
<feature type="active site" evidence="11">
    <location>
        <position position="170"/>
    </location>
</feature>
<dbReference type="GO" id="GO:0007059">
    <property type="term" value="P:chromosome segregation"/>
    <property type="evidence" value="ECO:0007669"/>
    <property type="project" value="UniProtKB-UniRule"/>
</dbReference>
<feature type="active site" evidence="11">
    <location>
        <position position="146"/>
    </location>
</feature>
<keyword evidence="9 11" id="KW-0233">DNA recombination</keyword>
<evidence type="ECO:0000313" key="15">
    <source>
        <dbReference type="Proteomes" id="UP000298246"/>
    </source>
</evidence>
<dbReference type="InterPro" id="IPR011010">
    <property type="entry name" value="DNA_brk_join_enz"/>
</dbReference>
<dbReference type="RefSeq" id="WP_134753143.1">
    <property type="nucleotide sequence ID" value="NZ_MYFO02000010.1"/>
</dbReference>
<dbReference type="PROSITE" id="PS51900">
    <property type="entry name" value="CB"/>
    <property type="match status" value="1"/>
</dbReference>
<evidence type="ECO:0000256" key="4">
    <source>
        <dbReference type="ARBA" id="ARBA00022490"/>
    </source>
</evidence>
<name>A0A4Y8Q1E5_9BACL</name>
<dbReference type="GO" id="GO:0005737">
    <property type="term" value="C:cytoplasm"/>
    <property type="evidence" value="ECO:0007669"/>
    <property type="project" value="UniProtKB-SubCell"/>
</dbReference>
<evidence type="ECO:0000259" key="12">
    <source>
        <dbReference type="PROSITE" id="PS51898"/>
    </source>
</evidence>
<keyword evidence="15" id="KW-1185">Reference proteome</keyword>
<dbReference type="GO" id="GO:0051301">
    <property type="term" value="P:cell division"/>
    <property type="evidence" value="ECO:0007669"/>
    <property type="project" value="UniProtKB-KW"/>
</dbReference>
<keyword evidence="6 11" id="KW-0159">Chromosome partition</keyword>
<feature type="active site" evidence="11">
    <location>
        <position position="244"/>
    </location>
</feature>
<feature type="domain" description="Core-binding (CB)" evidence="13">
    <location>
        <begin position="1"/>
        <end position="85"/>
    </location>
</feature>
<comment type="function">
    <text evidence="11">Site-specific tyrosine recombinase, which acts by catalyzing the cutting and rejoining of the recombining DNA molecules. The XerC-XerD complex is essential to convert dimers of the bacterial chromosome into monomers to permit their segregation at cell division. It also contributes to the segregational stability of plasmids.</text>
</comment>
<feature type="active site" description="O-(3'-phospho-DNA)-tyrosine intermediate" evidence="11">
    <location>
        <position position="276"/>
    </location>
</feature>
<evidence type="ECO:0000256" key="5">
    <source>
        <dbReference type="ARBA" id="ARBA00022618"/>
    </source>
</evidence>
<feature type="active site" evidence="11">
    <location>
        <position position="267"/>
    </location>
</feature>
<evidence type="ECO:0000313" key="14">
    <source>
        <dbReference type="EMBL" id="TFE87572.1"/>
    </source>
</evidence>
<evidence type="ECO:0000256" key="1">
    <source>
        <dbReference type="ARBA" id="ARBA00004496"/>
    </source>
</evidence>
<protein>
    <recommendedName>
        <fullName evidence="3 11">Tyrosine recombinase XerD</fullName>
    </recommendedName>
</protein>
<dbReference type="AlphaFoldDB" id="A0A4Y8Q1E5"/>
<comment type="similarity">
    <text evidence="2 11">Belongs to the 'phage' integrase family. XerD subfamily.</text>
</comment>
<dbReference type="InterPro" id="IPR023009">
    <property type="entry name" value="Tyrosine_recombinase_XerC/XerD"/>
</dbReference>
<dbReference type="CDD" id="cd00798">
    <property type="entry name" value="INT_XerDC_C"/>
    <property type="match status" value="1"/>
</dbReference>
<dbReference type="InterPro" id="IPR004107">
    <property type="entry name" value="Integrase_SAM-like_N"/>
</dbReference>
<sequence length="297" mass="33517">MKNDLQAFMHHVSVVKRLSRNTLESYERDLLQYMDYLQAQGVREWRDSGKTQLAGYVAGLKQRGRAAATISRMLVSIRALYQFLVRERVMESDPSMFIETPKLEKKVPTVLTVQEIATLLDAPQTATVGGLRDKAMLELLYATGIRVSELIALPVDDLNLQMGYIRCVGKAGKERIIPIGAMAVRCLEAYLQGGRSRLLKNPAEQALFIGHLGTAMTRQGFWKIMKRYARELGISKDITPHTLRHSFAAHLLENGADLKSVQEMLGHADISTTQIYTQVTRTKMKDVYNRAHPRAQM</sequence>
<evidence type="ECO:0000256" key="8">
    <source>
        <dbReference type="ARBA" id="ARBA00023125"/>
    </source>
</evidence>
<feature type="domain" description="Tyr recombinase" evidence="12">
    <location>
        <begin position="106"/>
        <end position="289"/>
    </location>
</feature>
<dbReference type="Gene3D" id="1.10.443.10">
    <property type="entry name" value="Intergrase catalytic core"/>
    <property type="match status" value="1"/>
</dbReference>
<dbReference type="Pfam" id="PF02899">
    <property type="entry name" value="Phage_int_SAM_1"/>
    <property type="match status" value="1"/>
</dbReference>
<dbReference type="PROSITE" id="PS51898">
    <property type="entry name" value="TYR_RECOMBINASE"/>
    <property type="match status" value="1"/>
</dbReference>